<dbReference type="InterPro" id="IPR013097">
    <property type="entry name" value="Dabb"/>
</dbReference>
<organism evidence="3 4">
    <name type="scientific">Citricoccus zhacaiensis</name>
    <dbReference type="NCBI Taxonomy" id="489142"/>
    <lineage>
        <taxon>Bacteria</taxon>
        <taxon>Bacillati</taxon>
        <taxon>Actinomycetota</taxon>
        <taxon>Actinomycetes</taxon>
        <taxon>Micrococcales</taxon>
        <taxon>Micrococcaceae</taxon>
        <taxon>Citricoccus</taxon>
    </lineage>
</organism>
<sequence>MIRHVAVFRFKPEFTQEQRQAWIDMIKDLPRSIPEVKALSIGTDVLRGPSSYDVGLVADFESLEDLDAYSRHPKHDEVLAVSGPVKEHLAMADFEF</sequence>
<dbReference type="SUPFAM" id="SSF54909">
    <property type="entry name" value="Dimeric alpha+beta barrel"/>
    <property type="match status" value="1"/>
</dbReference>
<evidence type="ECO:0000313" key="4">
    <source>
        <dbReference type="Proteomes" id="UP000642509"/>
    </source>
</evidence>
<dbReference type="Pfam" id="PF07876">
    <property type="entry name" value="Dabb"/>
    <property type="match status" value="1"/>
</dbReference>
<accession>A0ABQ2MBJ5</accession>
<dbReference type="PROSITE" id="PS51502">
    <property type="entry name" value="S_R_A_B_BARREL"/>
    <property type="match status" value="1"/>
</dbReference>
<comment type="caution">
    <text evidence="3">The sequence shown here is derived from an EMBL/GenBank/DDBJ whole genome shotgun (WGS) entry which is preliminary data.</text>
</comment>
<dbReference type="PANTHER" id="PTHR33178">
    <property type="match status" value="1"/>
</dbReference>
<dbReference type="Proteomes" id="UP000642509">
    <property type="component" value="Unassembled WGS sequence"/>
</dbReference>
<evidence type="ECO:0000313" key="3">
    <source>
        <dbReference type="EMBL" id="GGO49052.1"/>
    </source>
</evidence>
<evidence type="ECO:0000259" key="2">
    <source>
        <dbReference type="PROSITE" id="PS51502"/>
    </source>
</evidence>
<dbReference type="SMART" id="SM00886">
    <property type="entry name" value="Dabb"/>
    <property type="match status" value="1"/>
</dbReference>
<gene>
    <name evidence="3" type="ORF">GCM10010977_30040</name>
</gene>
<proteinExistence type="predicted"/>
<comment type="subunit">
    <text evidence="1">Homodimer.</text>
</comment>
<feature type="domain" description="Stress-response A/B barrel" evidence="2">
    <location>
        <begin position="2"/>
        <end position="94"/>
    </location>
</feature>
<dbReference type="InterPro" id="IPR044662">
    <property type="entry name" value="HS1/DABB1-like"/>
</dbReference>
<dbReference type="EMBL" id="BMLQ01000011">
    <property type="protein sequence ID" value="GGO49052.1"/>
    <property type="molecule type" value="Genomic_DNA"/>
</dbReference>
<dbReference type="InterPro" id="IPR011008">
    <property type="entry name" value="Dimeric_a/b-barrel"/>
</dbReference>
<protein>
    <submittedName>
        <fullName evidence="3">Stress responsive protein</fullName>
    </submittedName>
</protein>
<dbReference type="Gene3D" id="3.30.70.100">
    <property type="match status" value="1"/>
</dbReference>
<keyword evidence="4" id="KW-1185">Reference proteome</keyword>
<evidence type="ECO:0000256" key="1">
    <source>
        <dbReference type="ARBA" id="ARBA00011738"/>
    </source>
</evidence>
<dbReference type="PANTHER" id="PTHR33178:SF10">
    <property type="entry name" value="STRESS-RESPONSE A_B BARREL DOMAIN-CONTAINING PROTEIN"/>
    <property type="match status" value="1"/>
</dbReference>
<reference evidence="4" key="1">
    <citation type="journal article" date="2019" name="Int. J. Syst. Evol. Microbiol.">
        <title>The Global Catalogue of Microorganisms (GCM) 10K type strain sequencing project: providing services to taxonomists for standard genome sequencing and annotation.</title>
        <authorList>
            <consortium name="The Broad Institute Genomics Platform"/>
            <consortium name="The Broad Institute Genome Sequencing Center for Infectious Disease"/>
            <person name="Wu L."/>
            <person name="Ma J."/>
        </authorList>
    </citation>
    <scope>NUCLEOTIDE SEQUENCE [LARGE SCALE GENOMIC DNA]</scope>
    <source>
        <strain evidence="4">CGMCC 1.7064</strain>
    </source>
</reference>
<name>A0ABQ2MBJ5_9MICC</name>
<dbReference type="RefSeq" id="WP_188806916.1">
    <property type="nucleotide sequence ID" value="NZ_BAAAOU010000015.1"/>
</dbReference>